<name>A0A0T9V0V7_YERAE</name>
<reference evidence="2" key="1">
    <citation type="submission" date="2015-03" db="EMBL/GenBank/DDBJ databases">
        <authorList>
            <consortium name="Pathogen Informatics"/>
        </authorList>
    </citation>
    <scope>NUCLEOTIDE SEQUENCE [LARGE SCALE GENOMIC DNA]</scope>
    <source>
        <strain evidence="2">IP27925</strain>
    </source>
</reference>
<gene>
    <name evidence="1" type="ORF">ERS008460_04118</name>
</gene>
<organism evidence="1 2">
    <name type="scientific">Yersinia aleksiciae</name>
    <dbReference type="NCBI Taxonomy" id="263819"/>
    <lineage>
        <taxon>Bacteria</taxon>
        <taxon>Pseudomonadati</taxon>
        <taxon>Pseudomonadota</taxon>
        <taxon>Gammaproteobacteria</taxon>
        <taxon>Enterobacterales</taxon>
        <taxon>Yersiniaceae</taxon>
        <taxon>Yersinia</taxon>
    </lineage>
</organism>
<accession>A0A0T9V0V7</accession>
<protein>
    <recommendedName>
        <fullName evidence="3">Phage protein</fullName>
    </recommendedName>
</protein>
<dbReference type="EMBL" id="CQEM01000033">
    <property type="protein sequence ID" value="CNL92476.1"/>
    <property type="molecule type" value="Genomic_DNA"/>
</dbReference>
<evidence type="ECO:0008006" key="3">
    <source>
        <dbReference type="Google" id="ProtNLM"/>
    </source>
</evidence>
<dbReference type="RefSeq" id="WP_050127275.1">
    <property type="nucleotide sequence ID" value="NZ_CQEM01000033.1"/>
</dbReference>
<evidence type="ECO:0000313" key="1">
    <source>
        <dbReference type="EMBL" id="CNL92476.1"/>
    </source>
</evidence>
<proteinExistence type="predicted"/>
<dbReference type="AlphaFoldDB" id="A0A0T9V0V7"/>
<dbReference type="Proteomes" id="UP000040088">
    <property type="component" value="Unassembled WGS sequence"/>
</dbReference>
<evidence type="ECO:0000313" key="2">
    <source>
        <dbReference type="Proteomes" id="UP000040088"/>
    </source>
</evidence>
<sequence length="101" mass="11171">MKELCFYGASDDLFECEGDIREEIGCFDDVGKYHLKSSEGDVLVIGQYLDSGLWSVGIAQVGEGVAIPDWPVSYSVYEHGYSTLLTIQVPDDIEIVTTKED</sequence>